<dbReference type="Proteomes" id="UP001147653">
    <property type="component" value="Unassembled WGS sequence"/>
</dbReference>
<sequence>MQAFSRWTARGLFGTALVALSLVVPQVASADVTVEGPFYDLAGTTIDGTETYEVTVCPGAFWAHIGFEEVGVDYIWQFFIPPFAARGTGCDGGITEYVDTTLLSEGPHTFRGEINYEDYSDEFTVTIDR</sequence>
<keyword evidence="3" id="KW-1185">Reference proteome</keyword>
<proteinExistence type="predicted"/>
<dbReference type="RefSeq" id="WP_270029473.1">
    <property type="nucleotide sequence ID" value="NZ_JAPDDP010000094.1"/>
</dbReference>
<evidence type="ECO:0000313" key="3">
    <source>
        <dbReference type="Proteomes" id="UP001147653"/>
    </source>
</evidence>
<reference evidence="2" key="1">
    <citation type="submission" date="2022-10" db="EMBL/GenBank/DDBJ databases">
        <title>The WGS of Solirubrobacter phytolaccae KCTC 29190.</title>
        <authorList>
            <person name="Jiang Z."/>
        </authorList>
    </citation>
    <scope>NUCLEOTIDE SEQUENCE</scope>
    <source>
        <strain evidence="2">KCTC 29190</strain>
    </source>
</reference>
<dbReference type="EMBL" id="JAPDDP010000094">
    <property type="protein sequence ID" value="MDA0184999.1"/>
    <property type="molecule type" value="Genomic_DNA"/>
</dbReference>
<accession>A0A9X3SAY4</accession>
<dbReference type="AlphaFoldDB" id="A0A9X3SAY4"/>
<gene>
    <name evidence="2" type="ORF">OJ997_32140</name>
</gene>
<name>A0A9X3SAY4_9ACTN</name>
<protein>
    <submittedName>
        <fullName evidence="2">Uncharacterized protein</fullName>
    </submittedName>
</protein>
<keyword evidence="1" id="KW-0732">Signal</keyword>
<feature type="chain" id="PRO_5040831291" evidence="1">
    <location>
        <begin position="31"/>
        <end position="129"/>
    </location>
</feature>
<comment type="caution">
    <text evidence="2">The sequence shown here is derived from an EMBL/GenBank/DDBJ whole genome shotgun (WGS) entry which is preliminary data.</text>
</comment>
<feature type="signal peptide" evidence="1">
    <location>
        <begin position="1"/>
        <end position="30"/>
    </location>
</feature>
<evidence type="ECO:0000313" key="2">
    <source>
        <dbReference type="EMBL" id="MDA0184999.1"/>
    </source>
</evidence>
<organism evidence="2 3">
    <name type="scientific">Solirubrobacter phytolaccae</name>
    <dbReference type="NCBI Taxonomy" id="1404360"/>
    <lineage>
        <taxon>Bacteria</taxon>
        <taxon>Bacillati</taxon>
        <taxon>Actinomycetota</taxon>
        <taxon>Thermoleophilia</taxon>
        <taxon>Solirubrobacterales</taxon>
        <taxon>Solirubrobacteraceae</taxon>
        <taxon>Solirubrobacter</taxon>
    </lineage>
</organism>
<evidence type="ECO:0000256" key="1">
    <source>
        <dbReference type="SAM" id="SignalP"/>
    </source>
</evidence>